<dbReference type="Proteomes" id="UP001066276">
    <property type="component" value="Chromosome 3_2"/>
</dbReference>
<comment type="caution">
    <text evidence="1">The sequence shown here is derived from an EMBL/GenBank/DDBJ whole genome shotgun (WGS) entry which is preliminary data.</text>
</comment>
<name>A0AAV7TIB5_PLEWA</name>
<evidence type="ECO:0000313" key="1">
    <source>
        <dbReference type="EMBL" id="KAJ1176329.1"/>
    </source>
</evidence>
<proteinExistence type="predicted"/>
<reference evidence="1" key="1">
    <citation type="journal article" date="2022" name="bioRxiv">
        <title>Sequencing and chromosome-scale assembly of the giantPleurodeles waltlgenome.</title>
        <authorList>
            <person name="Brown T."/>
            <person name="Elewa A."/>
            <person name="Iarovenko S."/>
            <person name="Subramanian E."/>
            <person name="Araus A.J."/>
            <person name="Petzold A."/>
            <person name="Susuki M."/>
            <person name="Suzuki K.-i.T."/>
            <person name="Hayashi T."/>
            <person name="Toyoda A."/>
            <person name="Oliveira C."/>
            <person name="Osipova E."/>
            <person name="Leigh N.D."/>
            <person name="Simon A."/>
            <person name="Yun M.H."/>
        </authorList>
    </citation>
    <scope>NUCLEOTIDE SEQUENCE</scope>
    <source>
        <strain evidence="1">20211129_DDA</strain>
        <tissue evidence="1">Liver</tissue>
    </source>
</reference>
<dbReference type="EMBL" id="JANPWB010000006">
    <property type="protein sequence ID" value="KAJ1176329.1"/>
    <property type="molecule type" value="Genomic_DNA"/>
</dbReference>
<evidence type="ECO:0000313" key="2">
    <source>
        <dbReference type="Proteomes" id="UP001066276"/>
    </source>
</evidence>
<keyword evidence="2" id="KW-1185">Reference proteome</keyword>
<sequence>MPPAPPNPDGLLPEGAPTLAAPWNPSTSRYIQETVFLTNLLQNVIEIKVQVTQKLMSNEALGKICHRCSRQKSGTFY</sequence>
<organism evidence="1 2">
    <name type="scientific">Pleurodeles waltl</name>
    <name type="common">Iberian ribbed newt</name>
    <dbReference type="NCBI Taxonomy" id="8319"/>
    <lineage>
        <taxon>Eukaryota</taxon>
        <taxon>Metazoa</taxon>
        <taxon>Chordata</taxon>
        <taxon>Craniata</taxon>
        <taxon>Vertebrata</taxon>
        <taxon>Euteleostomi</taxon>
        <taxon>Amphibia</taxon>
        <taxon>Batrachia</taxon>
        <taxon>Caudata</taxon>
        <taxon>Salamandroidea</taxon>
        <taxon>Salamandridae</taxon>
        <taxon>Pleurodelinae</taxon>
        <taxon>Pleurodeles</taxon>
    </lineage>
</organism>
<dbReference type="AlphaFoldDB" id="A0AAV7TIB5"/>
<gene>
    <name evidence="1" type="ORF">NDU88_001611</name>
</gene>
<protein>
    <submittedName>
        <fullName evidence="1">Uncharacterized protein</fullName>
    </submittedName>
</protein>
<accession>A0AAV7TIB5</accession>